<dbReference type="GeneID" id="95394557"/>
<sequence>MRRTRWIAGPEPRGADPVVVALTAFRLHRGAHLPRACLAGWRLSRLWPGLEGAVGLWLWAEPGARRIGSVSVWRSEADLRAFVRLPAHVAIMRAYRGRGELVSATWTSGAPDLWEEARSHGVEYSEPHG</sequence>
<accession>A0A7W5YBY0</accession>
<dbReference type="InterPro" id="IPR011008">
    <property type="entry name" value="Dimeric_a/b-barrel"/>
</dbReference>
<comment type="caution">
    <text evidence="1">The sequence shown here is derived from an EMBL/GenBank/DDBJ whole genome shotgun (WGS) entry which is preliminary data.</text>
</comment>
<dbReference type="SUPFAM" id="SSF54909">
    <property type="entry name" value="Dimeric alpha+beta barrel"/>
    <property type="match status" value="1"/>
</dbReference>
<keyword evidence="1" id="KW-0560">Oxidoreductase</keyword>
<dbReference type="GO" id="GO:0004497">
    <property type="term" value="F:monooxygenase activity"/>
    <property type="evidence" value="ECO:0007669"/>
    <property type="project" value="UniProtKB-KW"/>
</dbReference>
<dbReference type="Proteomes" id="UP000579945">
    <property type="component" value="Unassembled WGS sequence"/>
</dbReference>
<organism evidence="1 2">
    <name type="scientific">Nonomuraea dietziae</name>
    <dbReference type="NCBI Taxonomy" id="65515"/>
    <lineage>
        <taxon>Bacteria</taxon>
        <taxon>Bacillati</taxon>
        <taxon>Actinomycetota</taxon>
        <taxon>Actinomycetes</taxon>
        <taxon>Streptosporangiales</taxon>
        <taxon>Streptosporangiaceae</taxon>
        <taxon>Nonomuraea</taxon>
    </lineage>
</organism>
<dbReference type="AlphaFoldDB" id="A0A7W5YBY0"/>
<reference evidence="1 2" key="1">
    <citation type="submission" date="2020-08" db="EMBL/GenBank/DDBJ databases">
        <title>Sequencing the genomes of 1000 actinobacteria strains.</title>
        <authorList>
            <person name="Klenk H.-P."/>
        </authorList>
    </citation>
    <scope>NUCLEOTIDE SEQUENCE [LARGE SCALE GENOMIC DNA]</scope>
    <source>
        <strain evidence="1 2">DSM 44320</strain>
    </source>
</reference>
<keyword evidence="2" id="KW-1185">Reference proteome</keyword>
<gene>
    <name evidence="1" type="ORF">FHR33_008388</name>
</gene>
<keyword evidence="1" id="KW-0503">Monooxygenase</keyword>
<proteinExistence type="predicted"/>
<dbReference type="EMBL" id="JACIBV010000001">
    <property type="protein sequence ID" value="MBB3732528.1"/>
    <property type="molecule type" value="Genomic_DNA"/>
</dbReference>
<protein>
    <submittedName>
        <fullName evidence="1">Heme-degrading monooxygenase HmoA</fullName>
    </submittedName>
</protein>
<name>A0A7W5YBY0_9ACTN</name>
<dbReference type="RefSeq" id="WP_221241447.1">
    <property type="nucleotide sequence ID" value="NZ_JACIBV010000001.1"/>
</dbReference>
<evidence type="ECO:0000313" key="2">
    <source>
        <dbReference type="Proteomes" id="UP000579945"/>
    </source>
</evidence>
<evidence type="ECO:0000313" key="1">
    <source>
        <dbReference type="EMBL" id="MBB3732528.1"/>
    </source>
</evidence>